<evidence type="ECO:0000256" key="8">
    <source>
        <dbReference type="ARBA" id="ARBA00022989"/>
    </source>
</evidence>
<dbReference type="PANTHER" id="PTHR24416">
    <property type="entry name" value="TYROSINE-PROTEIN KINASE RECEPTOR"/>
    <property type="match status" value="1"/>
</dbReference>
<gene>
    <name evidence="17" type="primary">RET</name>
    <name evidence="17" type="ORF">BLAG_LOCUS16204</name>
</gene>
<feature type="binding site" evidence="13">
    <location>
        <position position="195"/>
    </location>
    <ligand>
        <name>ATP</name>
        <dbReference type="ChEBI" id="CHEBI:30616"/>
    </ligand>
</feature>
<evidence type="ECO:0000256" key="1">
    <source>
        <dbReference type="ARBA" id="ARBA00004479"/>
    </source>
</evidence>
<feature type="compositionally biased region" description="Polar residues" evidence="14">
    <location>
        <begin position="119"/>
        <end position="129"/>
    </location>
</feature>
<dbReference type="Gene3D" id="3.30.200.20">
    <property type="entry name" value="Phosphorylase Kinase, domain 1"/>
    <property type="match status" value="1"/>
</dbReference>
<proteinExistence type="predicted"/>
<evidence type="ECO:0000256" key="13">
    <source>
        <dbReference type="PROSITE-ProRule" id="PRU10141"/>
    </source>
</evidence>
<dbReference type="CDD" id="cd00192">
    <property type="entry name" value="PTKc"/>
    <property type="match status" value="1"/>
</dbReference>
<dbReference type="Pfam" id="PF07714">
    <property type="entry name" value="PK_Tyr_Ser-Thr"/>
    <property type="match status" value="1"/>
</dbReference>
<organism evidence="17 18">
    <name type="scientific">Branchiostoma lanceolatum</name>
    <name type="common">Common lancelet</name>
    <name type="synonym">Amphioxus lanceolatum</name>
    <dbReference type="NCBI Taxonomy" id="7740"/>
    <lineage>
        <taxon>Eukaryota</taxon>
        <taxon>Metazoa</taxon>
        <taxon>Chordata</taxon>
        <taxon>Cephalochordata</taxon>
        <taxon>Leptocardii</taxon>
        <taxon>Amphioxiformes</taxon>
        <taxon>Branchiostomatidae</taxon>
        <taxon>Branchiostoma</taxon>
    </lineage>
</organism>
<dbReference type="GO" id="GO:0005886">
    <property type="term" value="C:plasma membrane"/>
    <property type="evidence" value="ECO:0007669"/>
    <property type="project" value="TreeGrafter"/>
</dbReference>
<evidence type="ECO:0000313" key="18">
    <source>
        <dbReference type="Proteomes" id="UP000838412"/>
    </source>
</evidence>
<dbReference type="InterPro" id="IPR008266">
    <property type="entry name" value="Tyr_kinase_AS"/>
</dbReference>
<dbReference type="GO" id="GO:0017134">
    <property type="term" value="F:fibroblast growth factor binding"/>
    <property type="evidence" value="ECO:0007669"/>
    <property type="project" value="TreeGrafter"/>
</dbReference>
<keyword evidence="18" id="KW-1185">Reference proteome</keyword>
<keyword evidence="2" id="KW-0808">Transferase</keyword>
<comment type="catalytic activity">
    <reaction evidence="12">
        <text>L-tyrosyl-[protein] + ATP = O-phospho-L-tyrosyl-[protein] + ADP + H(+)</text>
        <dbReference type="Rhea" id="RHEA:10596"/>
        <dbReference type="Rhea" id="RHEA-COMP:10136"/>
        <dbReference type="Rhea" id="RHEA-COMP:20101"/>
        <dbReference type="ChEBI" id="CHEBI:15378"/>
        <dbReference type="ChEBI" id="CHEBI:30616"/>
        <dbReference type="ChEBI" id="CHEBI:46858"/>
        <dbReference type="ChEBI" id="CHEBI:61978"/>
        <dbReference type="ChEBI" id="CHEBI:456216"/>
        <dbReference type="EC" id="2.7.10.1"/>
    </reaction>
</comment>
<reference evidence="17" key="1">
    <citation type="submission" date="2022-01" db="EMBL/GenBank/DDBJ databases">
        <authorList>
            <person name="Braso-Vives M."/>
        </authorList>
    </citation>
    <scope>NUCLEOTIDE SEQUENCE</scope>
</reference>
<feature type="transmembrane region" description="Helical" evidence="15">
    <location>
        <begin position="61"/>
        <end position="85"/>
    </location>
</feature>
<feature type="compositionally biased region" description="Polar residues" evidence="14">
    <location>
        <begin position="446"/>
        <end position="456"/>
    </location>
</feature>
<evidence type="ECO:0000256" key="5">
    <source>
        <dbReference type="ARBA" id="ARBA00022741"/>
    </source>
</evidence>
<evidence type="ECO:0000256" key="10">
    <source>
        <dbReference type="ARBA" id="ARBA00023137"/>
    </source>
</evidence>
<dbReference type="PRINTS" id="PR00109">
    <property type="entry name" value="TYRKINASE"/>
</dbReference>
<evidence type="ECO:0000256" key="7">
    <source>
        <dbReference type="ARBA" id="ARBA00022840"/>
    </source>
</evidence>
<dbReference type="GO" id="GO:0005524">
    <property type="term" value="F:ATP binding"/>
    <property type="evidence" value="ECO:0007669"/>
    <property type="project" value="UniProtKB-UniRule"/>
</dbReference>
<feature type="compositionally biased region" description="Low complexity" evidence="14">
    <location>
        <begin position="466"/>
        <end position="475"/>
    </location>
</feature>
<evidence type="ECO:0000259" key="16">
    <source>
        <dbReference type="SMART" id="SM00219"/>
    </source>
</evidence>
<keyword evidence="6" id="KW-0418">Kinase</keyword>
<dbReference type="SMART" id="SM00219">
    <property type="entry name" value="TyrKc"/>
    <property type="match status" value="1"/>
</dbReference>
<accession>A0A8J9ZNM9</accession>
<feature type="region of interest" description="Disordered" evidence="14">
    <location>
        <begin position="102"/>
        <end position="130"/>
    </location>
</feature>
<keyword evidence="4" id="KW-0732">Signal</keyword>
<comment type="subcellular location">
    <subcellularLocation>
        <location evidence="1">Membrane</location>
        <topology evidence="1">Single-pass type I membrane protein</topology>
    </subcellularLocation>
</comment>
<dbReference type="AlphaFoldDB" id="A0A8J9ZNM9"/>
<dbReference type="InterPro" id="IPR050122">
    <property type="entry name" value="RTK"/>
</dbReference>
<dbReference type="OrthoDB" id="5962987at2759"/>
<dbReference type="SUPFAM" id="SSF56112">
    <property type="entry name" value="Protein kinase-like (PK-like)"/>
    <property type="match status" value="1"/>
</dbReference>
<feature type="region of interest" description="Disordered" evidence="14">
    <location>
        <begin position="439"/>
        <end position="480"/>
    </location>
</feature>
<evidence type="ECO:0000256" key="15">
    <source>
        <dbReference type="SAM" id="Phobius"/>
    </source>
</evidence>
<name>A0A8J9ZNM9_BRALA</name>
<keyword evidence="9 15" id="KW-0472">Membrane</keyword>
<dbReference type="PANTHER" id="PTHR24416:SF550">
    <property type="entry name" value="FIBROBLAST GROWTH FACTOR RECEPTOR HOMOLOG 1-RELATED"/>
    <property type="match status" value="1"/>
</dbReference>
<dbReference type="GO" id="GO:0043235">
    <property type="term" value="C:receptor complex"/>
    <property type="evidence" value="ECO:0007669"/>
    <property type="project" value="TreeGrafter"/>
</dbReference>
<keyword evidence="7 13" id="KW-0067">ATP-binding</keyword>
<evidence type="ECO:0000256" key="4">
    <source>
        <dbReference type="ARBA" id="ARBA00022729"/>
    </source>
</evidence>
<feature type="region of interest" description="Disordered" evidence="14">
    <location>
        <begin position="1"/>
        <end position="30"/>
    </location>
</feature>
<keyword evidence="5 13" id="KW-0547">Nucleotide-binding</keyword>
<evidence type="ECO:0000256" key="11">
    <source>
        <dbReference type="ARBA" id="ARBA00023170"/>
    </source>
</evidence>
<dbReference type="InterPro" id="IPR001245">
    <property type="entry name" value="Ser-Thr/Tyr_kinase_cat_dom"/>
</dbReference>
<protein>
    <submittedName>
        <fullName evidence="17">RET protein</fullName>
    </submittedName>
</protein>
<dbReference type="EMBL" id="OV696688">
    <property type="protein sequence ID" value="CAH1258745.1"/>
    <property type="molecule type" value="Genomic_DNA"/>
</dbReference>
<sequence>MSQLSTVQANQTATNGSPTLLSSVQQTTKKMSTNQRTIMMMTTDTMPTAPQTTDAPSSENWVAIGLAIGLNALAIAIITTLYCWWRARKRRRRENLQDRALDLDGLGPGARENPVFPTGRQTRSPSQDYVNVDIDRPTTRRNPRKSIAGIADGWEVPEENIKLIRELGSGQFGKVYKGEAYGIDRQEQWRTVAIKTLRTGDQKAQDDFVKEQRVMSKLHHGQLVRMLGCCTISDPLLLIMEYMENGDLAKFLRKHHDDFHSDGPCPGDHRGQLCLTPKQLAAFAHDTARGMGYLESQKIVHRDLAARNILLDDQFMCKVSDFGLARAMYDSESYVIQDKSRPLPVFWMSLESLYEGEFTTKGDVWAFGIVLWELATLGGRPYPAMDAMQVQRELKRGYRMPKPRNCTEEMYRLMRWCWERNPDRRPTFRQLVGETLKLKQDRPRHSVNSSTGQQASGGRRSSADVSSGRRQSSDVSSRRESNIGRFDVLLE</sequence>
<dbReference type="PROSITE" id="PS00107">
    <property type="entry name" value="PROTEIN_KINASE_ATP"/>
    <property type="match status" value="1"/>
</dbReference>
<dbReference type="InterPro" id="IPR011009">
    <property type="entry name" value="Kinase-like_dom_sf"/>
</dbReference>
<evidence type="ECO:0000256" key="2">
    <source>
        <dbReference type="ARBA" id="ARBA00022679"/>
    </source>
</evidence>
<dbReference type="GO" id="GO:0005007">
    <property type="term" value="F:fibroblast growth factor receptor activity"/>
    <property type="evidence" value="ECO:0007669"/>
    <property type="project" value="TreeGrafter"/>
</dbReference>
<dbReference type="Gene3D" id="1.10.510.10">
    <property type="entry name" value="Transferase(Phosphotransferase) domain 1"/>
    <property type="match status" value="1"/>
</dbReference>
<evidence type="ECO:0000256" key="6">
    <source>
        <dbReference type="ARBA" id="ARBA00022777"/>
    </source>
</evidence>
<keyword evidence="10" id="KW-0829">Tyrosine-protein kinase</keyword>
<evidence type="ECO:0000256" key="12">
    <source>
        <dbReference type="ARBA" id="ARBA00051243"/>
    </source>
</evidence>
<evidence type="ECO:0000256" key="14">
    <source>
        <dbReference type="SAM" id="MobiDB-lite"/>
    </source>
</evidence>
<evidence type="ECO:0000256" key="9">
    <source>
        <dbReference type="ARBA" id="ARBA00023136"/>
    </source>
</evidence>
<dbReference type="InterPro" id="IPR020635">
    <property type="entry name" value="Tyr_kinase_cat_dom"/>
</dbReference>
<keyword evidence="3 15" id="KW-0812">Transmembrane</keyword>
<dbReference type="PROSITE" id="PS00109">
    <property type="entry name" value="PROTEIN_KINASE_TYR"/>
    <property type="match status" value="1"/>
</dbReference>
<keyword evidence="11" id="KW-0675">Receptor</keyword>
<dbReference type="FunFam" id="1.10.510.10:FF:000554">
    <property type="entry name" value="Predicted protein"/>
    <property type="match status" value="1"/>
</dbReference>
<evidence type="ECO:0000313" key="17">
    <source>
        <dbReference type="EMBL" id="CAH1258745.1"/>
    </source>
</evidence>
<feature type="domain" description="Tyrosine-protein kinase catalytic" evidence="16">
    <location>
        <begin position="161"/>
        <end position="436"/>
    </location>
</feature>
<dbReference type="Proteomes" id="UP000838412">
    <property type="component" value="Chromosome 3"/>
</dbReference>
<evidence type="ECO:0000256" key="3">
    <source>
        <dbReference type="ARBA" id="ARBA00022692"/>
    </source>
</evidence>
<keyword evidence="8 15" id="KW-1133">Transmembrane helix</keyword>
<dbReference type="InterPro" id="IPR017441">
    <property type="entry name" value="Protein_kinase_ATP_BS"/>
</dbReference>